<dbReference type="InterPro" id="IPR020568">
    <property type="entry name" value="Ribosomal_Su5_D2-typ_SF"/>
</dbReference>
<evidence type="ECO:0000313" key="12">
    <source>
        <dbReference type="EMBL" id="PWH05282.1"/>
    </source>
</evidence>
<evidence type="ECO:0000256" key="7">
    <source>
        <dbReference type="ARBA" id="ARBA00022842"/>
    </source>
</evidence>
<dbReference type="OrthoDB" id="1522677at2"/>
<evidence type="ECO:0000313" key="13">
    <source>
        <dbReference type="Proteomes" id="UP000245590"/>
    </source>
</evidence>
<evidence type="ECO:0000256" key="8">
    <source>
        <dbReference type="ARBA" id="ARBA00023098"/>
    </source>
</evidence>
<dbReference type="Gene3D" id="3.30.230.10">
    <property type="match status" value="1"/>
</dbReference>
<gene>
    <name evidence="12" type="ORF">DEO23_14540</name>
</gene>
<evidence type="ECO:0000256" key="9">
    <source>
        <dbReference type="ARBA" id="ARBA00029438"/>
    </source>
</evidence>
<dbReference type="InterPro" id="IPR006205">
    <property type="entry name" value="Mev_gal_kin"/>
</dbReference>
<dbReference type="PANTHER" id="PTHR43290:SF2">
    <property type="entry name" value="MEVALONATE KINASE"/>
    <property type="match status" value="1"/>
</dbReference>
<dbReference type="GO" id="GO:0004496">
    <property type="term" value="F:mevalonate kinase activity"/>
    <property type="evidence" value="ECO:0007669"/>
    <property type="project" value="InterPro"/>
</dbReference>
<dbReference type="InterPro" id="IPR036554">
    <property type="entry name" value="GHMP_kinase_C_sf"/>
</dbReference>
<keyword evidence="7" id="KW-0460">Magnesium</keyword>
<evidence type="ECO:0000259" key="11">
    <source>
        <dbReference type="Pfam" id="PF08544"/>
    </source>
</evidence>
<keyword evidence="6" id="KW-0067">ATP-binding</keyword>
<evidence type="ECO:0000256" key="2">
    <source>
        <dbReference type="ARBA" id="ARBA00022516"/>
    </source>
</evidence>
<comment type="caution">
    <text evidence="12">The sequence shown here is derived from an EMBL/GenBank/DDBJ whole genome shotgun (WGS) entry which is preliminary data.</text>
</comment>
<keyword evidence="3" id="KW-0808">Transferase</keyword>
<dbReference type="InterPro" id="IPR013750">
    <property type="entry name" value="GHMP_kinase_C_dom"/>
</dbReference>
<dbReference type="Pfam" id="PF00288">
    <property type="entry name" value="GHMP_kinases_N"/>
    <property type="match status" value="1"/>
</dbReference>
<dbReference type="AlphaFoldDB" id="A0A2U2RHD3"/>
<keyword evidence="2" id="KW-0444">Lipid biosynthesis</keyword>
<dbReference type="InterPro" id="IPR014721">
    <property type="entry name" value="Ribsml_uS5_D2-typ_fold_subgr"/>
</dbReference>
<dbReference type="PRINTS" id="PR00959">
    <property type="entry name" value="MEVGALKINASE"/>
</dbReference>
<dbReference type="PANTHER" id="PTHR43290">
    <property type="entry name" value="MEVALONATE KINASE"/>
    <property type="match status" value="1"/>
</dbReference>
<dbReference type="Gene3D" id="3.30.70.890">
    <property type="entry name" value="GHMP kinase, C-terminal domain"/>
    <property type="match status" value="1"/>
</dbReference>
<dbReference type="SUPFAM" id="SSF54211">
    <property type="entry name" value="Ribosomal protein S5 domain 2-like"/>
    <property type="match status" value="1"/>
</dbReference>
<dbReference type="UniPathway" id="UPA00057">
    <property type="reaction ID" value="UER00099"/>
</dbReference>
<organism evidence="12 13">
    <name type="scientific">Brachybacterium endophyticum</name>
    <dbReference type="NCBI Taxonomy" id="2182385"/>
    <lineage>
        <taxon>Bacteria</taxon>
        <taxon>Bacillati</taxon>
        <taxon>Actinomycetota</taxon>
        <taxon>Actinomycetes</taxon>
        <taxon>Micrococcales</taxon>
        <taxon>Dermabacteraceae</taxon>
        <taxon>Brachybacterium</taxon>
    </lineage>
</organism>
<protein>
    <submittedName>
        <fullName evidence="12">Phosphomevalonate kinase</fullName>
    </submittedName>
</protein>
<dbReference type="InterPro" id="IPR005917">
    <property type="entry name" value="Pmev_kinase_bact"/>
</dbReference>
<evidence type="ECO:0000256" key="5">
    <source>
        <dbReference type="ARBA" id="ARBA00022777"/>
    </source>
</evidence>
<evidence type="ECO:0000256" key="3">
    <source>
        <dbReference type="ARBA" id="ARBA00022679"/>
    </source>
</evidence>
<keyword evidence="1" id="KW-0963">Cytoplasm</keyword>
<name>A0A2U2RHD3_9MICO</name>
<evidence type="ECO:0000256" key="4">
    <source>
        <dbReference type="ARBA" id="ARBA00022741"/>
    </source>
</evidence>
<comment type="pathway">
    <text evidence="9">Isoprenoid biosynthesis; isopentenyl diphosphate biosynthesis via mevalonate pathway; isopentenyl diphosphate from (R)-mevalonate: step 1/3.</text>
</comment>
<dbReference type="SUPFAM" id="SSF55060">
    <property type="entry name" value="GHMP Kinase, C-terminal domain"/>
    <property type="match status" value="1"/>
</dbReference>
<dbReference type="Proteomes" id="UP000245590">
    <property type="component" value="Unassembled WGS sequence"/>
</dbReference>
<keyword evidence="13" id="KW-1185">Reference proteome</keyword>
<dbReference type="EMBL" id="QFKX01000006">
    <property type="protein sequence ID" value="PWH05282.1"/>
    <property type="molecule type" value="Genomic_DNA"/>
</dbReference>
<dbReference type="GO" id="GO:0019287">
    <property type="term" value="P:isopentenyl diphosphate biosynthetic process, mevalonate pathway"/>
    <property type="evidence" value="ECO:0007669"/>
    <property type="project" value="UniProtKB-UniPathway"/>
</dbReference>
<dbReference type="RefSeq" id="WP_109276744.1">
    <property type="nucleotide sequence ID" value="NZ_QFKX01000006.1"/>
</dbReference>
<evidence type="ECO:0000256" key="1">
    <source>
        <dbReference type="ARBA" id="ARBA00022490"/>
    </source>
</evidence>
<sequence>MIETRAPGKLYIAGEYAVVEPGHPAILVAVDRYLTVRLTEAIGRGRVHSSRYGHGPVTWVRDADGDTIVVDHSPFDYVTAAITLLERLRSERGLSPRYFDLHIDSELDDSSGRKFGLGSSAAVTVAVIDALNRFYELGLSPMERFRLALLATIHVAPRASGGDLAASTFGGWIAYTAPDRARLLALSDALSVQEVLEAPEWDVCTVRPLRDLGSLRLLVGWTGSPASTERLVDRVRMSEDELDAHYARFLADSRSAVEELVSVWDEDPAAMLGIVRRCRRLLQKLGRLRGTTIETDQLRFLCDLAEAQGAAGKPSGAGGGDCGIMLLPPRVVDDEVLTSWRENDILRLELRPHLCDEAMAR</sequence>
<evidence type="ECO:0000256" key="6">
    <source>
        <dbReference type="ARBA" id="ARBA00022840"/>
    </source>
</evidence>
<dbReference type="Pfam" id="PF08544">
    <property type="entry name" value="GHMP_kinases_C"/>
    <property type="match status" value="1"/>
</dbReference>
<feature type="domain" description="GHMP kinase C-terminal" evidence="11">
    <location>
        <begin position="281"/>
        <end position="343"/>
    </location>
</feature>
<reference evidence="12 13" key="1">
    <citation type="submission" date="2018-05" db="EMBL/GenBank/DDBJ databases">
        <title>Brachybacterium sp. M1HQ-2T, whole genome shotgun sequence.</title>
        <authorList>
            <person name="Tuo L."/>
        </authorList>
    </citation>
    <scope>NUCLEOTIDE SEQUENCE [LARGE SCALE GENOMIC DNA]</scope>
    <source>
        <strain evidence="12 13">M1HQ-2</strain>
    </source>
</reference>
<keyword evidence="5 12" id="KW-0418">Kinase</keyword>
<dbReference type="InterPro" id="IPR006204">
    <property type="entry name" value="GHMP_kinase_N_dom"/>
</dbReference>
<dbReference type="GO" id="GO:0005737">
    <property type="term" value="C:cytoplasm"/>
    <property type="evidence" value="ECO:0007669"/>
    <property type="project" value="InterPro"/>
</dbReference>
<accession>A0A2U2RHD3</accession>
<evidence type="ECO:0000259" key="10">
    <source>
        <dbReference type="Pfam" id="PF00288"/>
    </source>
</evidence>
<keyword evidence="8" id="KW-0443">Lipid metabolism</keyword>
<dbReference type="GO" id="GO:0005524">
    <property type="term" value="F:ATP binding"/>
    <property type="evidence" value="ECO:0007669"/>
    <property type="project" value="UniProtKB-KW"/>
</dbReference>
<proteinExistence type="predicted"/>
<feature type="domain" description="GHMP kinase N-terminal" evidence="10">
    <location>
        <begin position="77"/>
        <end position="171"/>
    </location>
</feature>
<keyword evidence="4" id="KW-0547">Nucleotide-binding</keyword>
<dbReference type="NCBIfam" id="TIGR01220">
    <property type="entry name" value="Pmev_kin_Gr_pos"/>
    <property type="match status" value="1"/>
</dbReference>